<evidence type="ECO:0000313" key="2">
    <source>
        <dbReference type="EMBL" id="KAA6362770.1"/>
    </source>
</evidence>
<keyword evidence="1" id="KW-0812">Transmembrane</keyword>
<feature type="transmembrane region" description="Helical" evidence="1">
    <location>
        <begin position="82"/>
        <end position="107"/>
    </location>
</feature>
<accession>A0A5J4TXH3</accession>
<feature type="transmembrane region" description="Helical" evidence="1">
    <location>
        <begin position="13"/>
        <end position="33"/>
    </location>
</feature>
<gene>
    <name evidence="2" type="ORF">EZS28_041703</name>
</gene>
<evidence type="ECO:0000256" key="1">
    <source>
        <dbReference type="SAM" id="Phobius"/>
    </source>
</evidence>
<keyword evidence="1" id="KW-1133">Transmembrane helix</keyword>
<dbReference type="AlphaFoldDB" id="A0A5J4TXH3"/>
<reference evidence="2 3" key="1">
    <citation type="submission" date="2019-03" db="EMBL/GenBank/DDBJ databases">
        <title>Single cell metagenomics reveals metabolic interactions within the superorganism composed of flagellate Streblomastix strix and complex community of Bacteroidetes bacteria on its surface.</title>
        <authorList>
            <person name="Treitli S.C."/>
            <person name="Kolisko M."/>
            <person name="Husnik F."/>
            <person name="Keeling P."/>
            <person name="Hampl V."/>
        </authorList>
    </citation>
    <scope>NUCLEOTIDE SEQUENCE [LARGE SCALE GENOMIC DNA]</scope>
    <source>
        <strain evidence="2">ST1C</strain>
    </source>
</reference>
<proteinExistence type="predicted"/>
<keyword evidence="1" id="KW-0472">Membrane</keyword>
<evidence type="ECO:0000313" key="3">
    <source>
        <dbReference type="Proteomes" id="UP000324800"/>
    </source>
</evidence>
<dbReference type="Proteomes" id="UP000324800">
    <property type="component" value="Unassembled WGS sequence"/>
</dbReference>
<protein>
    <submittedName>
        <fullName evidence="2">Uncharacterized protein</fullName>
    </submittedName>
</protein>
<organism evidence="2 3">
    <name type="scientific">Streblomastix strix</name>
    <dbReference type="NCBI Taxonomy" id="222440"/>
    <lineage>
        <taxon>Eukaryota</taxon>
        <taxon>Metamonada</taxon>
        <taxon>Preaxostyla</taxon>
        <taxon>Oxymonadida</taxon>
        <taxon>Streblomastigidae</taxon>
        <taxon>Streblomastix</taxon>
    </lineage>
</organism>
<comment type="caution">
    <text evidence="2">The sequence shown here is derived from an EMBL/GenBank/DDBJ whole genome shotgun (WGS) entry which is preliminary data.</text>
</comment>
<sequence>MPSFTKAHISIKIVYGSLISLVFLSLLNCFFYFDDRNGWVALVGIYALQQESQSVFFFYVVVAGFSFLMDIVRLIVAAHGDWTFSFFAVLTAIGLVLKLVSVVSGIIGRDKIEKSAETTSASRDPYLSAA</sequence>
<dbReference type="EMBL" id="SNRW01023747">
    <property type="protein sequence ID" value="KAA6362770.1"/>
    <property type="molecule type" value="Genomic_DNA"/>
</dbReference>
<feature type="transmembrane region" description="Helical" evidence="1">
    <location>
        <begin position="54"/>
        <end position="76"/>
    </location>
</feature>
<name>A0A5J4TXH3_9EUKA</name>